<feature type="compositionally biased region" description="Basic and acidic residues" evidence="1">
    <location>
        <begin position="1"/>
        <end position="27"/>
    </location>
</feature>
<comment type="caution">
    <text evidence="2">The sequence shown here is derived from an EMBL/GenBank/DDBJ whole genome shotgun (WGS) entry which is preliminary data.</text>
</comment>
<keyword evidence="3" id="KW-1185">Reference proteome</keyword>
<evidence type="ECO:0000313" key="3">
    <source>
        <dbReference type="Proteomes" id="UP001484239"/>
    </source>
</evidence>
<feature type="compositionally biased region" description="Basic and acidic residues" evidence="1">
    <location>
        <begin position="37"/>
        <end position="55"/>
    </location>
</feature>
<evidence type="ECO:0000313" key="2">
    <source>
        <dbReference type="EMBL" id="MEK9499634.1"/>
    </source>
</evidence>
<proteinExistence type="predicted"/>
<organism evidence="2 3">
    <name type="scientific">Gaopeijia maritima</name>
    <dbReference type="NCBI Taxonomy" id="3119007"/>
    <lineage>
        <taxon>Bacteria</taxon>
        <taxon>Pseudomonadati</taxon>
        <taxon>Gemmatimonadota</taxon>
        <taxon>Longimicrobiia</taxon>
        <taxon>Gaopeijiales</taxon>
        <taxon>Gaopeijiaceae</taxon>
        <taxon>Gaopeijia</taxon>
    </lineage>
</organism>
<dbReference type="Proteomes" id="UP001484239">
    <property type="component" value="Unassembled WGS sequence"/>
</dbReference>
<gene>
    <name evidence="2" type="ORF">WI372_01390</name>
</gene>
<sequence length="55" mass="6277">MNRTREEDSPDRDTDPHAPDDHPEPEPSKGAGRKSNVQRDPEDQRGRPDPKQSED</sequence>
<dbReference type="EMBL" id="JBBHLI010000001">
    <property type="protein sequence ID" value="MEK9499634.1"/>
    <property type="molecule type" value="Genomic_DNA"/>
</dbReference>
<name>A0ABU9E4H7_9BACT</name>
<reference evidence="2 3" key="1">
    <citation type="submission" date="2024-02" db="EMBL/GenBank/DDBJ databases">
        <title>A novel Gemmatimonadota bacterium.</title>
        <authorList>
            <person name="Du Z.-J."/>
            <person name="Ye Y.-Q."/>
        </authorList>
    </citation>
    <scope>NUCLEOTIDE SEQUENCE [LARGE SCALE GENOMIC DNA]</scope>
    <source>
        <strain evidence="2 3">DH-20</strain>
    </source>
</reference>
<dbReference type="RefSeq" id="WP_405276528.1">
    <property type="nucleotide sequence ID" value="NZ_JBBHLI010000001.1"/>
</dbReference>
<accession>A0ABU9E4H7</accession>
<evidence type="ECO:0000256" key="1">
    <source>
        <dbReference type="SAM" id="MobiDB-lite"/>
    </source>
</evidence>
<feature type="region of interest" description="Disordered" evidence="1">
    <location>
        <begin position="1"/>
        <end position="55"/>
    </location>
</feature>
<protein>
    <submittedName>
        <fullName evidence="2">Uncharacterized protein</fullName>
    </submittedName>
</protein>